<reference evidence="4" key="1">
    <citation type="submission" date="2022-11" db="EMBL/GenBank/DDBJ databases">
        <title>Alteromonas sp. nov., isolated from sea water of the Qingdao.</title>
        <authorList>
            <person name="Wang Q."/>
        </authorList>
    </citation>
    <scope>NUCLEOTIDE SEQUENCE</scope>
    <source>
        <strain evidence="4">ASW11-7</strain>
    </source>
</reference>
<dbReference type="InterPro" id="IPR000160">
    <property type="entry name" value="GGDEF_dom"/>
</dbReference>
<accession>A0ABT3P455</accession>
<dbReference type="NCBIfam" id="TIGR00254">
    <property type="entry name" value="GGDEF"/>
    <property type="match status" value="1"/>
</dbReference>
<dbReference type="EMBL" id="JAPFRD010000005">
    <property type="protein sequence ID" value="MCW8107559.1"/>
    <property type="molecule type" value="Genomic_DNA"/>
</dbReference>
<dbReference type="SMART" id="SM00267">
    <property type="entry name" value="GGDEF"/>
    <property type="match status" value="1"/>
</dbReference>
<dbReference type="Gene3D" id="3.30.70.270">
    <property type="match status" value="1"/>
</dbReference>
<dbReference type="SUPFAM" id="SSF55073">
    <property type="entry name" value="Nucleotide cyclase"/>
    <property type="match status" value="1"/>
</dbReference>
<dbReference type="PROSITE" id="PS50887">
    <property type="entry name" value="GGDEF"/>
    <property type="match status" value="1"/>
</dbReference>
<protein>
    <recommendedName>
        <fullName evidence="1">diguanylate cyclase</fullName>
        <ecNumber evidence="1">2.7.7.65</ecNumber>
    </recommendedName>
</protein>
<name>A0ABT3P455_9ALTE</name>
<organism evidence="4 5">
    <name type="scientific">Alteromonas aquimaris</name>
    <dbReference type="NCBI Taxonomy" id="2998417"/>
    <lineage>
        <taxon>Bacteria</taxon>
        <taxon>Pseudomonadati</taxon>
        <taxon>Pseudomonadota</taxon>
        <taxon>Gammaproteobacteria</taxon>
        <taxon>Alteromonadales</taxon>
        <taxon>Alteromonadaceae</taxon>
        <taxon>Alteromonas/Salinimonas group</taxon>
        <taxon>Alteromonas</taxon>
    </lineage>
</organism>
<comment type="catalytic activity">
    <reaction evidence="2">
        <text>2 GTP = 3',3'-c-di-GMP + 2 diphosphate</text>
        <dbReference type="Rhea" id="RHEA:24898"/>
        <dbReference type="ChEBI" id="CHEBI:33019"/>
        <dbReference type="ChEBI" id="CHEBI:37565"/>
        <dbReference type="ChEBI" id="CHEBI:58805"/>
        <dbReference type="EC" id="2.7.7.65"/>
    </reaction>
</comment>
<dbReference type="RefSeq" id="WP_265616266.1">
    <property type="nucleotide sequence ID" value="NZ_JAPFRD010000005.1"/>
</dbReference>
<evidence type="ECO:0000313" key="5">
    <source>
        <dbReference type="Proteomes" id="UP001142810"/>
    </source>
</evidence>
<proteinExistence type="predicted"/>
<evidence type="ECO:0000256" key="1">
    <source>
        <dbReference type="ARBA" id="ARBA00012528"/>
    </source>
</evidence>
<keyword evidence="5" id="KW-1185">Reference proteome</keyword>
<dbReference type="InterPro" id="IPR029787">
    <property type="entry name" value="Nucleotide_cyclase"/>
</dbReference>
<dbReference type="InterPro" id="IPR050469">
    <property type="entry name" value="Diguanylate_Cyclase"/>
</dbReference>
<gene>
    <name evidence="4" type="ORF">OPS25_03445</name>
</gene>
<evidence type="ECO:0000259" key="3">
    <source>
        <dbReference type="PROSITE" id="PS50887"/>
    </source>
</evidence>
<sequence length="301" mass="33833">MDFSHTIYDSTGQDNFVSLAQASSAYSAHHMNTFMKQLLSTIDLDTLGSIYFRHLSMALPLAKIDLASVKEAMCFGQEKISAPCIVTLPFVNTAITTSGENIFAVYSFYEELERQERNTLATMHQIFAKPLQHALEFERLKLMMTKDALTGLGNRAGFDEASKRLSSRCNRHRSQFALLVIDLDNFKSVNDNYGHLEGDRVLQEVASHIAHALRHSDEAFRFGGDEFCCLIDCETSTDLLAVANRLHQRVNNCKFMQQKNISCSIGGAIFHPEENLETVFKRADEALYRVKLTGKNAYLAA</sequence>
<dbReference type="InterPro" id="IPR043128">
    <property type="entry name" value="Rev_trsase/Diguanyl_cyclase"/>
</dbReference>
<evidence type="ECO:0000313" key="4">
    <source>
        <dbReference type="EMBL" id="MCW8107559.1"/>
    </source>
</evidence>
<evidence type="ECO:0000256" key="2">
    <source>
        <dbReference type="ARBA" id="ARBA00034247"/>
    </source>
</evidence>
<dbReference type="EC" id="2.7.7.65" evidence="1"/>
<dbReference type="PANTHER" id="PTHR45138">
    <property type="entry name" value="REGULATORY COMPONENTS OF SENSORY TRANSDUCTION SYSTEM"/>
    <property type="match status" value="1"/>
</dbReference>
<dbReference type="CDD" id="cd01949">
    <property type="entry name" value="GGDEF"/>
    <property type="match status" value="1"/>
</dbReference>
<feature type="domain" description="GGDEF" evidence="3">
    <location>
        <begin position="174"/>
        <end position="301"/>
    </location>
</feature>
<dbReference type="Pfam" id="PF00990">
    <property type="entry name" value="GGDEF"/>
    <property type="match status" value="1"/>
</dbReference>
<comment type="caution">
    <text evidence="4">The sequence shown here is derived from an EMBL/GenBank/DDBJ whole genome shotgun (WGS) entry which is preliminary data.</text>
</comment>
<dbReference type="PANTHER" id="PTHR45138:SF9">
    <property type="entry name" value="DIGUANYLATE CYCLASE DGCM-RELATED"/>
    <property type="match status" value="1"/>
</dbReference>
<dbReference type="Proteomes" id="UP001142810">
    <property type="component" value="Unassembled WGS sequence"/>
</dbReference>